<dbReference type="GO" id="GO:0005737">
    <property type="term" value="C:cytoplasm"/>
    <property type="evidence" value="ECO:0007669"/>
    <property type="project" value="UniProtKB-SubCell"/>
</dbReference>
<dbReference type="HAMAP" id="MF_01852">
    <property type="entry name" value="TsaC"/>
    <property type="match status" value="1"/>
</dbReference>
<comment type="subcellular location">
    <subcellularLocation>
        <location evidence="1 9">Cytoplasm</location>
    </subcellularLocation>
</comment>
<reference evidence="12" key="2">
    <citation type="submission" date="2021-02" db="EMBL/GenBank/DDBJ databases">
        <title>Comparative genomics of Ferrovum myxofaciens strains, predominant extremophile bacteria forming large biofilm stalactites in acid mine ecosystems.</title>
        <authorList>
            <person name="Burkartova K."/>
            <person name="Ridl J."/>
            <person name="Pajer P."/>
            <person name="Falteisek L."/>
        </authorList>
    </citation>
    <scope>NUCLEOTIDE SEQUENCE</scope>
    <source>
        <strain evidence="12">MI1III</strain>
    </source>
</reference>
<evidence type="ECO:0000256" key="9">
    <source>
        <dbReference type="HAMAP-Rule" id="MF_01852"/>
    </source>
</evidence>
<dbReference type="InterPro" id="IPR017945">
    <property type="entry name" value="DHBP_synth_RibB-like_a/b_dom"/>
</dbReference>
<evidence type="ECO:0000256" key="3">
    <source>
        <dbReference type="ARBA" id="ARBA00022679"/>
    </source>
</evidence>
<evidence type="ECO:0000313" key="13">
    <source>
        <dbReference type="Proteomes" id="UP000075653"/>
    </source>
</evidence>
<feature type="domain" description="YrdC-like" evidence="10">
    <location>
        <begin position="2"/>
        <end position="190"/>
    </location>
</feature>
<dbReference type="SUPFAM" id="SSF55821">
    <property type="entry name" value="YrdC/RibB"/>
    <property type="match status" value="1"/>
</dbReference>
<dbReference type="PANTHER" id="PTHR17490">
    <property type="entry name" value="SUA5"/>
    <property type="match status" value="1"/>
</dbReference>
<keyword evidence="5 9" id="KW-0548">Nucleotidyltransferase</keyword>
<proteinExistence type="inferred from homology"/>
<dbReference type="OrthoDB" id="9814580at2"/>
<evidence type="ECO:0000256" key="8">
    <source>
        <dbReference type="ARBA" id="ARBA00048366"/>
    </source>
</evidence>
<dbReference type="PROSITE" id="PS51163">
    <property type="entry name" value="YRDC"/>
    <property type="match status" value="1"/>
</dbReference>
<evidence type="ECO:0000256" key="1">
    <source>
        <dbReference type="ARBA" id="ARBA00004496"/>
    </source>
</evidence>
<accession>A0A149VZ53</accession>
<reference evidence="11 13" key="1">
    <citation type="submission" date="2016-01" db="EMBL/GenBank/DDBJ databases">
        <title>Genome sequence of the acidophilic iron oxidising Ferrovum strain Z-31.</title>
        <authorList>
            <person name="Poehlein A."/>
            <person name="Ullrich S.R."/>
            <person name="Schloemann M."/>
            <person name="Muehling M."/>
            <person name="Daniel R."/>
        </authorList>
    </citation>
    <scope>NUCLEOTIDE SEQUENCE [LARGE SCALE GENOMIC DNA]</scope>
    <source>
        <strain evidence="11 13">Z-31</strain>
    </source>
</reference>
<dbReference type="PANTHER" id="PTHR17490:SF18">
    <property type="entry name" value="THREONYLCARBAMOYL-AMP SYNTHASE"/>
    <property type="match status" value="1"/>
</dbReference>
<dbReference type="Proteomes" id="UP000683551">
    <property type="component" value="Chromosome"/>
</dbReference>
<protein>
    <recommendedName>
        <fullName evidence="9">Threonylcarbamoyl-AMP synthase</fullName>
        <shortName evidence="9">TC-AMP synthase</shortName>
        <ecNumber evidence="9">2.7.7.87</ecNumber>
    </recommendedName>
    <alternativeName>
        <fullName evidence="9">L-threonylcarbamoyladenylate synthase</fullName>
    </alternativeName>
    <alternativeName>
        <fullName evidence="9">t(6)A37 threonylcarbamoyladenosine biosynthesis protein TsaC</fullName>
    </alternativeName>
    <alternativeName>
        <fullName evidence="9">tRNA threonylcarbamoyladenosine biosynthesis protein TsaC</fullName>
    </alternativeName>
</protein>
<keyword evidence="3 9" id="KW-0808">Transferase</keyword>
<dbReference type="GeneID" id="301709605"/>
<evidence type="ECO:0000256" key="7">
    <source>
        <dbReference type="ARBA" id="ARBA00022840"/>
    </source>
</evidence>
<keyword evidence="6 9" id="KW-0547">Nucleotide-binding</keyword>
<comment type="function">
    <text evidence="9">Required for the formation of a threonylcarbamoyl group on adenosine at position 37 (t(6)A37) in tRNAs that read codons beginning with adenine. Catalyzes the conversion of L-threonine, HCO(3)(-)/CO(2) and ATP to give threonylcarbamoyl-AMP (TC-AMP) as the acyladenylate intermediate, with the release of diphosphate.</text>
</comment>
<evidence type="ECO:0000256" key="4">
    <source>
        <dbReference type="ARBA" id="ARBA00022694"/>
    </source>
</evidence>
<dbReference type="Gene3D" id="3.90.870.10">
    <property type="entry name" value="DHBP synthase"/>
    <property type="match status" value="1"/>
</dbReference>
<dbReference type="Proteomes" id="UP000075653">
    <property type="component" value="Unassembled WGS sequence"/>
</dbReference>
<dbReference type="EMBL" id="LRRD01000013">
    <property type="protein sequence ID" value="KXW58519.1"/>
    <property type="molecule type" value="Genomic_DNA"/>
</dbReference>
<evidence type="ECO:0000256" key="5">
    <source>
        <dbReference type="ARBA" id="ARBA00022695"/>
    </source>
</evidence>
<keyword evidence="4 9" id="KW-0819">tRNA processing</keyword>
<dbReference type="RefSeq" id="WP_031597877.1">
    <property type="nucleotide sequence ID" value="NZ_CP053675.1"/>
</dbReference>
<dbReference type="Pfam" id="PF01300">
    <property type="entry name" value="Sua5_yciO_yrdC"/>
    <property type="match status" value="1"/>
</dbReference>
<gene>
    <name evidence="9 11" type="primary">tsaC</name>
    <name evidence="11" type="ORF">FEMY_09180</name>
    <name evidence="12" type="ORF">JZL65_07575</name>
</gene>
<evidence type="ECO:0000313" key="11">
    <source>
        <dbReference type="EMBL" id="KXW58519.1"/>
    </source>
</evidence>
<dbReference type="InterPro" id="IPR023535">
    <property type="entry name" value="TC-AMP_synthase"/>
</dbReference>
<keyword evidence="7 9" id="KW-0067">ATP-binding</keyword>
<evidence type="ECO:0000256" key="6">
    <source>
        <dbReference type="ARBA" id="ARBA00022741"/>
    </source>
</evidence>
<keyword evidence="13" id="KW-1185">Reference proteome</keyword>
<evidence type="ECO:0000313" key="12">
    <source>
        <dbReference type="EMBL" id="QWY76373.1"/>
    </source>
</evidence>
<dbReference type="GO" id="GO:0061710">
    <property type="term" value="F:L-threonylcarbamoyladenylate synthase"/>
    <property type="evidence" value="ECO:0007669"/>
    <property type="project" value="UniProtKB-EC"/>
</dbReference>
<evidence type="ECO:0000256" key="2">
    <source>
        <dbReference type="ARBA" id="ARBA00022490"/>
    </source>
</evidence>
<dbReference type="AlphaFoldDB" id="A0A8F3DU67"/>
<dbReference type="GO" id="GO:0003725">
    <property type="term" value="F:double-stranded RNA binding"/>
    <property type="evidence" value="ECO:0007669"/>
    <property type="project" value="InterPro"/>
</dbReference>
<dbReference type="InterPro" id="IPR006070">
    <property type="entry name" value="Sua5-like_dom"/>
</dbReference>
<dbReference type="GO" id="GO:0000049">
    <property type="term" value="F:tRNA binding"/>
    <property type="evidence" value="ECO:0007669"/>
    <property type="project" value="TreeGrafter"/>
</dbReference>
<sequence>MDARTRGLRTFLDKGGLVAYPTRAVYGLGCDPENHLALRALLRLKSRPVHKGLIVVADRRDLLRRFHAPLSAEEEARLQARWPGGHTWLVPARQPLTTWLRGRKRGGEGDLRPRIALRQDDYAPLARLCRRLNMALVSTSANRSGGKPLKTTRACRQAFGSRVRVIWGRCQANARPSTVADLITGRVTRV</sequence>
<comment type="catalytic activity">
    <reaction evidence="8 9">
        <text>L-threonine + hydrogencarbonate + ATP = L-threonylcarbamoyladenylate + diphosphate + H2O</text>
        <dbReference type="Rhea" id="RHEA:36407"/>
        <dbReference type="ChEBI" id="CHEBI:15377"/>
        <dbReference type="ChEBI" id="CHEBI:17544"/>
        <dbReference type="ChEBI" id="CHEBI:30616"/>
        <dbReference type="ChEBI" id="CHEBI:33019"/>
        <dbReference type="ChEBI" id="CHEBI:57926"/>
        <dbReference type="ChEBI" id="CHEBI:73682"/>
        <dbReference type="EC" id="2.7.7.87"/>
    </reaction>
</comment>
<name>A0A8F3DU67_9PROT</name>
<dbReference type="GO" id="GO:0002949">
    <property type="term" value="P:tRNA threonylcarbamoyladenosine modification"/>
    <property type="evidence" value="ECO:0007669"/>
    <property type="project" value="UniProtKB-UniRule"/>
</dbReference>
<comment type="similarity">
    <text evidence="9">Belongs to the SUA5 family. TsaC subfamily.</text>
</comment>
<dbReference type="PATRIC" id="fig|1789004.3.peg.933"/>
<dbReference type="InterPro" id="IPR050156">
    <property type="entry name" value="TC-AMP_synthase_SUA5"/>
</dbReference>
<dbReference type="EC" id="2.7.7.87" evidence="9"/>
<dbReference type="EMBL" id="CP071137">
    <property type="protein sequence ID" value="QWY76373.1"/>
    <property type="molecule type" value="Genomic_DNA"/>
</dbReference>
<evidence type="ECO:0000259" key="10">
    <source>
        <dbReference type="PROSITE" id="PS51163"/>
    </source>
</evidence>
<organism evidence="11 13">
    <name type="scientific">Ferrovum myxofaciens</name>
    <dbReference type="NCBI Taxonomy" id="416213"/>
    <lineage>
        <taxon>Bacteria</taxon>
        <taxon>Pseudomonadati</taxon>
        <taxon>Pseudomonadota</taxon>
        <taxon>Betaproteobacteria</taxon>
        <taxon>Ferrovales</taxon>
        <taxon>Ferrovaceae</taxon>
        <taxon>Ferrovum</taxon>
    </lineage>
</organism>
<dbReference type="GO" id="GO:0005524">
    <property type="term" value="F:ATP binding"/>
    <property type="evidence" value="ECO:0007669"/>
    <property type="project" value="UniProtKB-UniRule"/>
</dbReference>
<keyword evidence="2 9" id="KW-0963">Cytoplasm</keyword>
<dbReference type="GO" id="GO:0006450">
    <property type="term" value="P:regulation of translational fidelity"/>
    <property type="evidence" value="ECO:0007669"/>
    <property type="project" value="TreeGrafter"/>
</dbReference>
<accession>A0A8F3DU67</accession>